<comment type="similarity">
    <text evidence="1">Belongs to the LysR transcriptional regulatory family.</text>
</comment>
<proteinExistence type="inferred from homology"/>
<dbReference type="InterPro" id="IPR036390">
    <property type="entry name" value="WH_DNA-bd_sf"/>
</dbReference>
<dbReference type="PANTHER" id="PTHR30537">
    <property type="entry name" value="HTH-TYPE TRANSCRIPTIONAL REGULATOR"/>
    <property type="match status" value="1"/>
</dbReference>
<evidence type="ECO:0000313" key="6">
    <source>
        <dbReference type="Proteomes" id="UP000063229"/>
    </source>
</evidence>
<gene>
    <name evidence="5" type="ORF">AWM79_23415</name>
</gene>
<dbReference type="PANTHER" id="PTHR30537:SF5">
    <property type="entry name" value="HTH-TYPE TRANSCRIPTIONAL ACTIVATOR TTDR-RELATED"/>
    <property type="match status" value="1"/>
</dbReference>
<dbReference type="STRING" id="46677.AWM79_23415"/>
<dbReference type="PROSITE" id="PS50931">
    <property type="entry name" value="HTH_LYSR"/>
    <property type="match status" value="1"/>
</dbReference>
<dbReference type="EMBL" id="CP014135">
    <property type="protein sequence ID" value="AMB88064.1"/>
    <property type="molecule type" value="Genomic_DNA"/>
</dbReference>
<dbReference type="SUPFAM" id="SSF53850">
    <property type="entry name" value="Periplasmic binding protein-like II"/>
    <property type="match status" value="1"/>
</dbReference>
<dbReference type="Pfam" id="PF00126">
    <property type="entry name" value="HTH_1"/>
    <property type="match status" value="1"/>
</dbReference>
<dbReference type="Gene3D" id="3.40.190.290">
    <property type="match status" value="1"/>
</dbReference>
<organism evidence="5 6">
    <name type="scientific">Pseudomonas agarici</name>
    <dbReference type="NCBI Taxonomy" id="46677"/>
    <lineage>
        <taxon>Bacteria</taxon>
        <taxon>Pseudomonadati</taxon>
        <taxon>Pseudomonadota</taxon>
        <taxon>Gammaproteobacteria</taxon>
        <taxon>Pseudomonadales</taxon>
        <taxon>Pseudomonadaceae</taxon>
        <taxon>Pseudomonas</taxon>
    </lineage>
</organism>
<dbReference type="InterPro" id="IPR058163">
    <property type="entry name" value="LysR-type_TF_proteobact-type"/>
</dbReference>
<dbReference type="Proteomes" id="UP000063229">
    <property type="component" value="Chromosome"/>
</dbReference>
<name>A0A0X1T7F1_PSEAA</name>
<dbReference type="GO" id="GO:0003677">
    <property type="term" value="F:DNA binding"/>
    <property type="evidence" value="ECO:0007669"/>
    <property type="project" value="UniProtKB-KW"/>
</dbReference>
<reference evidence="5 6" key="1">
    <citation type="submission" date="2016-01" db="EMBL/GenBank/DDBJ databases">
        <authorList>
            <person name="McClelland M."/>
            <person name="Jain A."/>
            <person name="Saraogi P."/>
            <person name="Mendelson R."/>
            <person name="Westerman R."/>
            <person name="SanMiguel P."/>
            <person name="Csonka L."/>
        </authorList>
    </citation>
    <scope>NUCLEOTIDE SEQUENCE [LARGE SCALE GENOMIC DNA]</scope>
    <source>
        <strain evidence="5 6">NCPPB 2472</strain>
    </source>
</reference>
<evidence type="ECO:0000313" key="5">
    <source>
        <dbReference type="EMBL" id="AMB88064.1"/>
    </source>
</evidence>
<dbReference type="InterPro" id="IPR005119">
    <property type="entry name" value="LysR_subst-bd"/>
</dbReference>
<dbReference type="Pfam" id="PF03466">
    <property type="entry name" value="LysR_substrate"/>
    <property type="match status" value="1"/>
</dbReference>
<evidence type="ECO:0000256" key="2">
    <source>
        <dbReference type="ARBA" id="ARBA00023015"/>
    </source>
</evidence>
<dbReference type="OrthoDB" id="8885940at2"/>
<evidence type="ECO:0000256" key="1">
    <source>
        <dbReference type="ARBA" id="ARBA00009437"/>
    </source>
</evidence>
<dbReference type="InterPro" id="IPR036388">
    <property type="entry name" value="WH-like_DNA-bd_sf"/>
</dbReference>
<protein>
    <submittedName>
        <fullName evidence="5">LysR family transcriptional regulator</fullName>
    </submittedName>
</protein>
<evidence type="ECO:0000256" key="3">
    <source>
        <dbReference type="ARBA" id="ARBA00023125"/>
    </source>
</evidence>
<dbReference type="GO" id="GO:0003700">
    <property type="term" value="F:DNA-binding transcription factor activity"/>
    <property type="evidence" value="ECO:0007669"/>
    <property type="project" value="InterPro"/>
</dbReference>
<keyword evidence="3" id="KW-0238">DNA-binding</keyword>
<sequence>MDLEALTDFNLVAALGGFGKASRSSGRPKTTLSRRVMYLEESLGVRLFQRGARSLRLTDEGRALYERTHHLITEILDVGDFVATGLSIPSGRLRISVPVLFAHTMIGRIAAGFAKAYPNVVLEIFAEDRNVKLVEDHYDIAIRVNPKPDELLVGRCFARDEMLVVAPASMPVPEGKGLGEPIDVPAVMLTSGFDSGQWTFMRDDRQITLNPQQRLLMSSLIPVRDAVLAGAGVGLLPRSLLGQNGIDQSALKIWGNVLNRPIELWVLHSSRRLASSKVTAFIEYLSNQFPEHQLV</sequence>
<keyword evidence="6" id="KW-1185">Reference proteome</keyword>
<accession>A0A0X1T7F1</accession>
<dbReference type="SUPFAM" id="SSF46785">
    <property type="entry name" value="Winged helix' DNA-binding domain"/>
    <property type="match status" value="1"/>
</dbReference>
<dbReference type="Gene3D" id="1.10.10.10">
    <property type="entry name" value="Winged helix-like DNA-binding domain superfamily/Winged helix DNA-binding domain"/>
    <property type="match status" value="1"/>
</dbReference>
<keyword evidence="4" id="KW-0804">Transcription</keyword>
<dbReference type="InterPro" id="IPR000847">
    <property type="entry name" value="LysR_HTH_N"/>
</dbReference>
<evidence type="ECO:0000256" key="4">
    <source>
        <dbReference type="ARBA" id="ARBA00023163"/>
    </source>
</evidence>
<dbReference type="RefSeq" id="WP_017134286.1">
    <property type="nucleotide sequence ID" value="NZ_CP014135.1"/>
</dbReference>
<dbReference type="AlphaFoldDB" id="A0A0X1T7F1"/>
<dbReference type="CDD" id="cd08422">
    <property type="entry name" value="PBP2_CrgA_like"/>
    <property type="match status" value="1"/>
</dbReference>
<dbReference type="KEGG" id="pagb:AWM79_23415"/>
<keyword evidence="2" id="KW-0805">Transcription regulation</keyword>